<gene>
    <name evidence="1" type="ORF">EJP82_26015</name>
</gene>
<organism evidence="1 2">
    <name type="scientific">Paenibacillus anaericanus</name>
    <dbReference type="NCBI Taxonomy" id="170367"/>
    <lineage>
        <taxon>Bacteria</taxon>
        <taxon>Bacillati</taxon>
        <taxon>Bacillota</taxon>
        <taxon>Bacilli</taxon>
        <taxon>Bacillales</taxon>
        <taxon>Paenibacillaceae</taxon>
        <taxon>Paenibacillus</taxon>
    </lineage>
</organism>
<proteinExistence type="predicted"/>
<protein>
    <submittedName>
        <fullName evidence="1">Uncharacterized protein</fullName>
    </submittedName>
</protein>
<keyword evidence="2" id="KW-1185">Reference proteome</keyword>
<dbReference type="EMBL" id="RZNY01000044">
    <property type="protein sequence ID" value="RUT39489.1"/>
    <property type="molecule type" value="Genomic_DNA"/>
</dbReference>
<evidence type="ECO:0000313" key="2">
    <source>
        <dbReference type="Proteomes" id="UP000279446"/>
    </source>
</evidence>
<dbReference type="AlphaFoldDB" id="A0A3S1DES2"/>
<comment type="caution">
    <text evidence="1">The sequence shown here is derived from an EMBL/GenBank/DDBJ whole genome shotgun (WGS) entry which is preliminary data.</text>
</comment>
<reference evidence="1 2" key="1">
    <citation type="submission" date="2018-12" db="EMBL/GenBank/DDBJ databases">
        <authorList>
            <person name="Sun L."/>
            <person name="Chen Z."/>
        </authorList>
    </citation>
    <scope>NUCLEOTIDE SEQUENCE [LARGE SCALE GENOMIC DNA]</scope>
    <source>
        <strain evidence="1 2">DSM 15890</strain>
    </source>
</reference>
<dbReference type="RefSeq" id="WP_127194978.1">
    <property type="nucleotide sequence ID" value="NZ_RZNY01000044.1"/>
</dbReference>
<dbReference type="OrthoDB" id="2081856at2"/>
<dbReference type="Proteomes" id="UP000279446">
    <property type="component" value="Unassembled WGS sequence"/>
</dbReference>
<name>A0A3S1DES2_9BACL</name>
<evidence type="ECO:0000313" key="1">
    <source>
        <dbReference type="EMBL" id="RUT39489.1"/>
    </source>
</evidence>
<sequence>MTEIIPLDTMLIHRSNSNSFGGTRGKNSEASYLAYCQKILQWPIAETKKEKLLNEAHKRYSEIIKYEAQHVSVMVAGPANYNARRLDKSEQVLRLSAEFCKWFEIIKKQVNNGTMDDVETIENRKVSRLLEMITFCDSKIGFDPTSDLMKLAFADNAKFIKLFEQLQSKYKWRKNSNIYKLYLRSTSGEVQEIKKEVVFQDDNFSTYKEGDRYYINFVMKPKRQLIVALRSRGWWWNARVGAWSTYLNKFNHEWVSGISQQYEKYI</sequence>
<accession>A0A3S1DES2</accession>